<dbReference type="PANTHER" id="PTHR30537:SF1">
    <property type="entry name" value="HTH-TYPE TRANSCRIPTIONAL REGULATOR PGRR"/>
    <property type="match status" value="1"/>
</dbReference>
<dbReference type="Gene3D" id="3.40.190.290">
    <property type="match status" value="1"/>
</dbReference>
<accession>A0A250AW97</accession>
<organism evidence="7 8">
    <name type="scientific">Gibbsiella quercinecans</name>
    <dbReference type="NCBI Taxonomy" id="929813"/>
    <lineage>
        <taxon>Bacteria</taxon>
        <taxon>Pseudomonadati</taxon>
        <taxon>Pseudomonadota</taxon>
        <taxon>Gammaproteobacteria</taxon>
        <taxon>Enterobacterales</taxon>
        <taxon>Yersiniaceae</taxon>
        <taxon>Gibbsiella</taxon>
    </lineage>
</organism>
<dbReference type="AlphaFoldDB" id="A0A250AW97"/>
<dbReference type="KEGG" id="gqu:AWC35_01985"/>
<keyword evidence="3" id="KW-0805">Transcription regulation</keyword>
<dbReference type="Pfam" id="PF00126">
    <property type="entry name" value="HTH_1"/>
    <property type="match status" value="1"/>
</dbReference>
<dbReference type="FunFam" id="1.10.10.10:FF:000001">
    <property type="entry name" value="LysR family transcriptional regulator"/>
    <property type="match status" value="1"/>
</dbReference>
<evidence type="ECO:0000256" key="1">
    <source>
        <dbReference type="ARBA" id="ARBA00009437"/>
    </source>
</evidence>
<dbReference type="OrthoDB" id="9813056at2"/>
<dbReference type="GO" id="GO:0003700">
    <property type="term" value="F:DNA-binding transcription factor activity"/>
    <property type="evidence" value="ECO:0007669"/>
    <property type="project" value="InterPro"/>
</dbReference>
<dbReference type="PROSITE" id="PS50931">
    <property type="entry name" value="HTH_LYSR"/>
    <property type="match status" value="1"/>
</dbReference>
<dbReference type="InterPro" id="IPR000847">
    <property type="entry name" value="LysR_HTH_N"/>
</dbReference>
<protein>
    <submittedName>
        <fullName evidence="7">LysR family transcriptional regulator</fullName>
    </submittedName>
</protein>
<evidence type="ECO:0000259" key="6">
    <source>
        <dbReference type="PROSITE" id="PS50931"/>
    </source>
</evidence>
<evidence type="ECO:0000256" key="4">
    <source>
        <dbReference type="ARBA" id="ARBA00023125"/>
    </source>
</evidence>
<feature type="domain" description="HTH lysR-type" evidence="6">
    <location>
        <begin position="4"/>
        <end position="61"/>
    </location>
</feature>
<gene>
    <name evidence="7" type="ORF">AWC35_01985</name>
</gene>
<dbReference type="InterPro" id="IPR036390">
    <property type="entry name" value="WH_DNA-bd_sf"/>
</dbReference>
<name>A0A250AW97_9GAMM</name>
<dbReference type="PANTHER" id="PTHR30537">
    <property type="entry name" value="HTH-TYPE TRANSCRIPTIONAL REGULATOR"/>
    <property type="match status" value="1"/>
</dbReference>
<dbReference type="GO" id="GO:0043565">
    <property type="term" value="F:sequence-specific DNA binding"/>
    <property type="evidence" value="ECO:0007669"/>
    <property type="project" value="TreeGrafter"/>
</dbReference>
<evidence type="ECO:0000313" key="8">
    <source>
        <dbReference type="Proteomes" id="UP000217182"/>
    </source>
</evidence>
<evidence type="ECO:0000256" key="5">
    <source>
        <dbReference type="ARBA" id="ARBA00023163"/>
    </source>
</evidence>
<sequence length="300" mass="33771">MNGTEFTQLRAFVIVCDERAFGRAARRLAVSPSALSRTVRSLESRLGIRLLNRTTRSVGLTEAGTVLYDRIKPMMTDMDEAVQAVGAYQETPKGVVRINLPSIAARIAVMPRLQQFRLAYPEVRLDLVIDNDITDVVAQGFDAGVRIGGQISRDMIAVRITNDLRMAVVGAPSYFTDRQRPQVPADLKDHLCLSYKWKSTGALYQWRFEDSDGVIDIDVDNILTVNDTDLLLLAACKGIGLAYLIEDLVAPHLEKKELIRVLEPWCKVFPGFYLYYSERTHMPASVRAFIDFMKVEEPRT</sequence>
<dbReference type="Proteomes" id="UP000217182">
    <property type="component" value="Chromosome"/>
</dbReference>
<dbReference type="SUPFAM" id="SSF53850">
    <property type="entry name" value="Periplasmic binding protein-like II"/>
    <property type="match status" value="1"/>
</dbReference>
<dbReference type="EMBL" id="CP014136">
    <property type="protein sequence ID" value="ATA18220.1"/>
    <property type="molecule type" value="Genomic_DNA"/>
</dbReference>
<dbReference type="InterPro" id="IPR058163">
    <property type="entry name" value="LysR-type_TF_proteobact-type"/>
</dbReference>
<dbReference type="PRINTS" id="PR00039">
    <property type="entry name" value="HTHLYSR"/>
</dbReference>
<keyword evidence="8" id="KW-1185">Reference proteome</keyword>
<evidence type="ECO:0000313" key="7">
    <source>
        <dbReference type="EMBL" id="ATA18220.1"/>
    </source>
</evidence>
<keyword evidence="5" id="KW-0804">Transcription</keyword>
<dbReference type="SUPFAM" id="SSF46785">
    <property type="entry name" value="Winged helix' DNA-binding domain"/>
    <property type="match status" value="1"/>
</dbReference>
<comment type="similarity">
    <text evidence="1">Belongs to the LysR transcriptional regulatory family.</text>
</comment>
<reference evidence="7 8" key="1">
    <citation type="submission" date="2016-01" db="EMBL/GenBank/DDBJ databases">
        <authorList>
            <person name="Oliw E.H."/>
        </authorList>
    </citation>
    <scope>NUCLEOTIDE SEQUENCE [LARGE SCALE GENOMIC DNA]</scope>
    <source>
        <strain evidence="7 8">FRB97</strain>
    </source>
</reference>
<dbReference type="InterPro" id="IPR036388">
    <property type="entry name" value="WH-like_DNA-bd_sf"/>
</dbReference>
<dbReference type="RefSeq" id="WP_095844813.1">
    <property type="nucleotide sequence ID" value="NZ_CP014136.1"/>
</dbReference>
<keyword evidence="2" id="KW-0678">Repressor</keyword>
<evidence type="ECO:0000256" key="2">
    <source>
        <dbReference type="ARBA" id="ARBA00022491"/>
    </source>
</evidence>
<dbReference type="CDD" id="cd08474">
    <property type="entry name" value="PBP2_CrgA_like_5"/>
    <property type="match status" value="1"/>
</dbReference>
<dbReference type="InterPro" id="IPR005119">
    <property type="entry name" value="LysR_subst-bd"/>
</dbReference>
<dbReference type="Pfam" id="PF03466">
    <property type="entry name" value="LysR_substrate"/>
    <property type="match status" value="1"/>
</dbReference>
<dbReference type="Gene3D" id="1.10.10.10">
    <property type="entry name" value="Winged helix-like DNA-binding domain superfamily/Winged helix DNA-binding domain"/>
    <property type="match status" value="1"/>
</dbReference>
<evidence type="ECO:0000256" key="3">
    <source>
        <dbReference type="ARBA" id="ARBA00023015"/>
    </source>
</evidence>
<keyword evidence="4" id="KW-0238">DNA-binding</keyword>
<proteinExistence type="inferred from homology"/>
<dbReference type="GO" id="GO:0006351">
    <property type="term" value="P:DNA-templated transcription"/>
    <property type="evidence" value="ECO:0007669"/>
    <property type="project" value="TreeGrafter"/>
</dbReference>